<evidence type="ECO:0000313" key="1">
    <source>
        <dbReference type="EMBL" id="KAI0050274.1"/>
    </source>
</evidence>
<proteinExistence type="predicted"/>
<keyword evidence="2" id="KW-1185">Reference proteome</keyword>
<evidence type="ECO:0000313" key="2">
    <source>
        <dbReference type="Proteomes" id="UP000814033"/>
    </source>
</evidence>
<dbReference type="Proteomes" id="UP000814033">
    <property type="component" value="Unassembled WGS sequence"/>
</dbReference>
<name>A0ACB8S148_9AGAM</name>
<protein>
    <submittedName>
        <fullName evidence="1">Uncharacterized protein</fullName>
    </submittedName>
</protein>
<gene>
    <name evidence="1" type="ORF">FA95DRAFT_1468238</name>
</gene>
<reference evidence="1" key="2">
    <citation type="journal article" date="2022" name="New Phytol.">
        <title>Evolutionary transition to the ectomycorrhizal habit in the genomes of a hyperdiverse lineage of mushroom-forming fungi.</title>
        <authorList>
            <person name="Looney B."/>
            <person name="Miyauchi S."/>
            <person name="Morin E."/>
            <person name="Drula E."/>
            <person name="Courty P.E."/>
            <person name="Kohler A."/>
            <person name="Kuo A."/>
            <person name="LaButti K."/>
            <person name="Pangilinan J."/>
            <person name="Lipzen A."/>
            <person name="Riley R."/>
            <person name="Andreopoulos W."/>
            <person name="He G."/>
            <person name="Johnson J."/>
            <person name="Nolan M."/>
            <person name="Tritt A."/>
            <person name="Barry K.W."/>
            <person name="Grigoriev I.V."/>
            <person name="Nagy L.G."/>
            <person name="Hibbett D."/>
            <person name="Henrissat B."/>
            <person name="Matheny P.B."/>
            <person name="Labbe J."/>
            <person name="Martin F.M."/>
        </authorList>
    </citation>
    <scope>NUCLEOTIDE SEQUENCE</scope>
    <source>
        <strain evidence="1">FP105234-sp</strain>
    </source>
</reference>
<organism evidence="1 2">
    <name type="scientific">Auriscalpium vulgare</name>
    <dbReference type="NCBI Taxonomy" id="40419"/>
    <lineage>
        <taxon>Eukaryota</taxon>
        <taxon>Fungi</taxon>
        <taxon>Dikarya</taxon>
        <taxon>Basidiomycota</taxon>
        <taxon>Agaricomycotina</taxon>
        <taxon>Agaricomycetes</taxon>
        <taxon>Russulales</taxon>
        <taxon>Auriscalpiaceae</taxon>
        <taxon>Auriscalpium</taxon>
    </lineage>
</organism>
<comment type="caution">
    <text evidence="1">The sequence shown here is derived from an EMBL/GenBank/DDBJ whole genome shotgun (WGS) entry which is preliminary data.</text>
</comment>
<dbReference type="EMBL" id="MU275863">
    <property type="protein sequence ID" value="KAI0050274.1"/>
    <property type="molecule type" value="Genomic_DNA"/>
</dbReference>
<feature type="non-terminal residue" evidence="1">
    <location>
        <position position="271"/>
    </location>
</feature>
<sequence length="271" mass="28763">MRRITVSPSRSSYRHSDSDSYSYSDENSVDDAAEVEAALSALDNEFDQTEDVLTEWSRGSSVTPSSYLSGSATSPTFTTTDSSYIPFTNTLRDARILSTITERTENPSSRPTSHLISTGGSRPTSEALRRSTVGLSSSHLRGATEPGPGDRPTPPQGRRAGDLIAFFEDKTGSASPSLLGAHTRTTSAPSGPRSPSPYTTSQSMPTFTGATSYGYSSRPSSPTKSWTTHTSSSLAQSRPSVVSPPLRGSASVTNTYTDTFTPSTFTPTNSS</sequence>
<accession>A0ACB8S148</accession>
<reference evidence="1" key="1">
    <citation type="submission" date="2021-02" db="EMBL/GenBank/DDBJ databases">
        <authorList>
            <consortium name="DOE Joint Genome Institute"/>
            <person name="Ahrendt S."/>
            <person name="Looney B.P."/>
            <person name="Miyauchi S."/>
            <person name="Morin E."/>
            <person name="Drula E."/>
            <person name="Courty P.E."/>
            <person name="Chicoki N."/>
            <person name="Fauchery L."/>
            <person name="Kohler A."/>
            <person name="Kuo A."/>
            <person name="Labutti K."/>
            <person name="Pangilinan J."/>
            <person name="Lipzen A."/>
            <person name="Riley R."/>
            <person name="Andreopoulos W."/>
            <person name="He G."/>
            <person name="Johnson J."/>
            <person name="Barry K.W."/>
            <person name="Grigoriev I.V."/>
            <person name="Nagy L."/>
            <person name="Hibbett D."/>
            <person name="Henrissat B."/>
            <person name="Matheny P.B."/>
            <person name="Labbe J."/>
            <person name="Martin F."/>
        </authorList>
    </citation>
    <scope>NUCLEOTIDE SEQUENCE</scope>
    <source>
        <strain evidence="1">FP105234-sp</strain>
    </source>
</reference>